<evidence type="ECO:0000256" key="2">
    <source>
        <dbReference type="SAM" id="MobiDB-lite"/>
    </source>
</evidence>
<dbReference type="Proteomes" id="UP001366166">
    <property type="component" value="Chromosome"/>
</dbReference>
<dbReference type="KEGG" id="dmp:FAK_02070"/>
<keyword evidence="1" id="KW-0238">DNA-binding</keyword>
<dbReference type="Pfam" id="PF01939">
    <property type="entry name" value="NucS_C"/>
    <property type="match status" value="1"/>
</dbReference>
<dbReference type="CDD" id="cd22341">
    <property type="entry name" value="NucS-like"/>
    <property type="match status" value="1"/>
</dbReference>
<proteinExistence type="predicted"/>
<reference evidence="5" key="1">
    <citation type="journal article" date="2023" name="Arch. Microbiol.">
        <title>Desulfoferula mesophilus gen. nov. sp. nov., a mesophilic sulfate-reducing bacterium isolated from a brackish lake sediment.</title>
        <authorList>
            <person name="Watanabe T."/>
            <person name="Yabe T."/>
            <person name="Tsuji J.M."/>
            <person name="Fukui M."/>
        </authorList>
    </citation>
    <scope>NUCLEOTIDE SEQUENCE [LARGE SCALE GENOMIC DNA]</scope>
    <source>
        <strain evidence="5">12FAK</strain>
    </source>
</reference>
<dbReference type="EMBL" id="AP028679">
    <property type="protein sequence ID" value="BEQ13141.1"/>
    <property type="molecule type" value="Genomic_DNA"/>
</dbReference>
<accession>A0AAU9E7N5</accession>
<evidence type="ECO:0000313" key="4">
    <source>
        <dbReference type="EMBL" id="BEQ13141.1"/>
    </source>
</evidence>
<dbReference type="AlphaFoldDB" id="A0AAU9E7N5"/>
<dbReference type="RefSeq" id="WP_338604506.1">
    <property type="nucleotide sequence ID" value="NZ_AP028679.1"/>
</dbReference>
<sequence>MSVSSIAPDVIGKLREGLVAFQKDPEAKDMLGSRDEVLARFQPTFDKSHLPGLTEDEFRSFLLFENNRHWSGLHRQSTRICEDMPKLRSVLIELVDESLPLKDRLNDAESEIKGMGKAIITAILTVAYPDRYGVWNRQSEATMTHLGIFPSFERGESFGSRYIKVNGILATIREDLGVDFWTLDGLWWHLTKDSPGTDGEPEGGPDEGQSSEGGVADGPTFGLERHLHEFMRDNWDQLDLAKEWAIYSEPGDEEAGYEYVCGVGRIDLLAHHKSQPRWLVIELKRNQTSDQTVGQVLRYVGWIRRHKAAADEKVEGLIVAHQADDPIRYALSAVPEITLKLYEVSFRLKEPSD</sequence>
<keyword evidence="5" id="KW-1185">Reference proteome</keyword>
<dbReference type="GO" id="GO:0004519">
    <property type="term" value="F:endonuclease activity"/>
    <property type="evidence" value="ECO:0007669"/>
    <property type="project" value="InterPro"/>
</dbReference>
<evidence type="ECO:0000313" key="5">
    <source>
        <dbReference type="Proteomes" id="UP001366166"/>
    </source>
</evidence>
<dbReference type="InterPro" id="IPR011856">
    <property type="entry name" value="tRNA_endonuc-like_dom_sf"/>
</dbReference>
<name>A0AAU9E7N5_9BACT</name>
<protein>
    <recommendedName>
        <fullName evidence="3">Endonuclease NucS C-terminal domain-containing protein</fullName>
    </recommendedName>
</protein>
<evidence type="ECO:0000256" key="1">
    <source>
        <dbReference type="ARBA" id="ARBA00023125"/>
    </source>
</evidence>
<dbReference type="InterPro" id="IPR002793">
    <property type="entry name" value="Endonuclease_NucS"/>
</dbReference>
<dbReference type="InterPro" id="IPR048301">
    <property type="entry name" value="NucS_C"/>
</dbReference>
<dbReference type="GO" id="GO:0003677">
    <property type="term" value="F:DNA binding"/>
    <property type="evidence" value="ECO:0007669"/>
    <property type="project" value="UniProtKB-KW"/>
</dbReference>
<feature type="region of interest" description="Disordered" evidence="2">
    <location>
        <begin position="192"/>
        <end position="218"/>
    </location>
</feature>
<evidence type="ECO:0000259" key="3">
    <source>
        <dbReference type="Pfam" id="PF01939"/>
    </source>
</evidence>
<organism evidence="4 5">
    <name type="scientific">Desulfoferula mesophila</name>
    <dbReference type="NCBI Taxonomy" id="3058419"/>
    <lineage>
        <taxon>Bacteria</taxon>
        <taxon>Pseudomonadati</taxon>
        <taxon>Thermodesulfobacteriota</taxon>
        <taxon>Desulfarculia</taxon>
        <taxon>Desulfarculales</taxon>
        <taxon>Desulfarculaceae</taxon>
        <taxon>Desulfoferula</taxon>
    </lineage>
</organism>
<dbReference type="Gene3D" id="3.40.1350.10">
    <property type="match status" value="1"/>
</dbReference>
<gene>
    <name evidence="4" type="ORF">FAK_02070</name>
</gene>
<feature type="domain" description="Endonuclease NucS C-terminal" evidence="3">
    <location>
        <begin position="257"/>
        <end position="323"/>
    </location>
</feature>